<dbReference type="EMBL" id="JAFMYW010000001">
    <property type="protein sequence ID" value="MBO0947611.1"/>
    <property type="molecule type" value="Genomic_DNA"/>
</dbReference>
<evidence type="ECO:0000313" key="3">
    <source>
        <dbReference type="Proteomes" id="UP000664628"/>
    </source>
</evidence>
<evidence type="ECO:0000256" key="1">
    <source>
        <dbReference type="SAM" id="SignalP"/>
    </source>
</evidence>
<evidence type="ECO:0008006" key="4">
    <source>
        <dbReference type="Google" id="ProtNLM"/>
    </source>
</evidence>
<protein>
    <recommendedName>
        <fullName evidence="4">Outer membrane protein beta-barrel domain-containing protein</fullName>
    </recommendedName>
</protein>
<proteinExistence type="predicted"/>
<organism evidence="2 3">
    <name type="scientific">Fibrella forsythiae</name>
    <dbReference type="NCBI Taxonomy" id="2817061"/>
    <lineage>
        <taxon>Bacteria</taxon>
        <taxon>Pseudomonadati</taxon>
        <taxon>Bacteroidota</taxon>
        <taxon>Cytophagia</taxon>
        <taxon>Cytophagales</taxon>
        <taxon>Spirosomataceae</taxon>
        <taxon>Fibrella</taxon>
    </lineage>
</organism>
<reference evidence="2 3" key="1">
    <citation type="submission" date="2021-03" db="EMBL/GenBank/DDBJ databases">
        <title>Fibrella sp. HMF5405 genome sequencing and assembly.</title>
        <authorList>
            <person name="Kang H."/>
            <person name="Kim H."/>
            <person name="Bae S."/>
            <person name="Joh K."/>
        </authorList>
    </citation>
    <scope>NUCLEOTIDE SEQUENCE [LARGE SCALE GENOMIC DNA]</scope>
    <source>
        <strain evidence="2 3">HMF5405</strain>
    </source>
</reference>
<evidence type="ECO:0000313" key="2">
    <source>
        <dbReference type="EMBL" id="MBO0947611.1"/>
    </source>
</evidence>
<accession>A0ABS3JDS5</accession>
<keyword evidence="3" id="KW-1185">Reference proteome</keyword>
<feature type="signal peptide" evidence="1">
    <location>
        <begin position="1"/>
        <end position="20"/>
    </location>
</feature>
<name>A0ABS3JDS5_9BACT</name>
<keyword evidence="1" id="KW-0732">Signal</keyword>
<comment type="caution">
    <text evidence="2">The sequence shown here is derived from an EMBL/GenBank/DDBJ whole genome shotgun (WGS) entry which is preliminary data.</text>
</comment>
<feature type="chain" id="PRO_5045048731" description="Outer membrane protein beta-barrel domain-containing protein" evidence="1">
    <location>
        <begin position="21"/>
        <end position="259"/>
    </location>
</feature>
<sequence length="259" mass="27653">MTMNKLRILFICFLPLVSVAQSPVSNRLSAGVDLGAGFAKEQISPSLTYYQLLHVTKQKFLSVGWTATFRTNYASNVDYTTAPANLTRGGKTGFNALGAPIVPANLDTLRMASASGTSLNFGVRAQIHIKFLEIGASADILGLALGKNRVGQYLSSTGKFVAGQTAAGADSLARFTGANVNQTAKPTIANLQLLGDNSIGTLATEVYARVLLGQRLGVKVGYQWLTSEYTTSVKNTVDGNNRFRNRAGLTYVALTFPVY</sequence>
<gene>
    <name evidence="2" type="ORF">J2I46_03405</name>
</gene>
<dbReference type="Proteomes" id="UP000664628">
    <property type="component" value="Unassembled WGS sequence"/>
</dbReference>